<comment type="caution">
    <text evidence="1">The sequence shown here is derived from an EMBL/GenBank/DDBJ whole genome shotgun (WGS) entry which is preliminary data.</text>
</comment>
<dbReference type="Proteomes" id="UP000828390">
    <property type="component" value="Unassembled WGS sequence"/>
</dbReference>
<organism evidence="1 2">
    <name type="scientific">Dreissena polymorpha</name>
    <name type="common">Zebra mussel</name>
    <name type="synonym">Mytilus polymorpha</name>
    <dbReference type="NCBI Taxonomy" id="45954"/>
    <lineage>
        <taxon>Eukaryota</taxon>
        <taxon>Metazoa</taxon>
        <taxon>Spiralia</taxon>
        <taxon>Lophotrochozoa</taxon>
        <taxon>Mollusca</taxon>
        <taxon>Bivalvia</taxon>
        <taxon>Autobranchia</taxon>
        <taxon>Heteroconchia</taxon>
        <taxon>Euheterodonta</taxon>
        <taxon>Imparidentia</taxon>
        <taxon>Neoheterodontei</taxon>
        <taxon>Myida</taxon>
        <taxon>Dreissenoidea</taxon>
        <taxon>Dreissenidae</taxon>
        <taxon>Dreissena</taxon>
    </lineage>
</organism>
<keyword evidence="2" id="KW-1185">Reference proteome</keyword>
<sequence length="81" mass="9172">MPKGSEDDIRERQIRNYVTRCTEAKPGFGDQVQNVTVCACQEDLTGVVHCRLERIVKILVNICESVLPIRCNPHHFVSFGT</sequence>
<protein>
    <submittedName>
        <fullName evidence="1">Uncharacterized protein</fullName>
    </submittedName>
</protein>
<dbReference type="EMBL" id="JAIWYP010000008">
    <property type="protein sequence ID" value="KAH3790732.1"/>
    <property type="molecule type" value="Genomic_DNA"/>
</dbReference>
<name>A0A9D4J049_DREPO</name>
<gene>
    <name evidence="1" type="ORF">DPMN_168939</name>
</gene>
<evidence type="ECO:0000313" key="2">
    <source>
        <dbReference type="Proteomes" id="UP000828390"/>
    </source>
</evidence>
<evidence type="ECO:0000313" key="1">
    <source>
        <dbReference type="EMBL" id="KAH3790732.1"/>
    </source>
</evidence>
<reference evidence="1" key="2">
    <citation type="submission" date="2020-11" db="EMBL/GenBank/DDBJ databases">
        <authorList>
            <person name="McCartney M.A."/>
            <person name="Auch B."/>
            <person name="Kono T."/>
            <person name="Mallez S."/>
            <person name="Becker A."/>
            <person name="Gohl D.M."/>
            <person name="Silverstein K.A.T."/>
            <person name="Koren S."/>
            <person name="Bechman K.B."/>
            <person name="Herman A."/>
            <person name="Abrahante J.E."/>
            <person name="Garbe J."/>
        </authorList>
    </citation>
    <scope>NUCLEOTIDE SEQUENCE</scope>
    <source>
        <strain evidence="1">Duluth1</strain>
        <tissue evidence="1">Whole animal</tissue>
    </source>
</reference>
<proteinExistence type="predicted"/>
<accession>A0A9D4J049</accession>
<reference evidence="1" key="1">
    <citation type="journal article" date="2019" name="bioRxiv">
        <title>The Genome of the Zebra Mussel, Dreissena polymorpha: A Resource for Invasive Species Research.</title>
        <authorList>
            <person name="McCartney M.A."/>
            <person name="Auch B."/>
            <person name="Kono T."/>
            <person name="Mallez S."/>
            <person name="Zhang Y."/>
            <person name="Obille A."/>
            <person name="Becker A."/>
            <person name="Abrahante J.E."/>
            <person name="Garbe J."/>
            <person name="Badalamenti J.P."/>
            <person name="Herman A."/>
            <person name="Mangelson H."/>
            <person name="Liachko I."/>
            <person name="Sullivan S."/>
            <person name="Sone E.D."/>
            <person name="Koren S."/>
            <person name="Silverstein K.A.T."/>
            <person name="Beckman K.B."/>
            <person name="Gohl D.M."/>
        </authorList>
    </citation>
    <scope>NUCLEOTIDE SEQUENCE</scope>
    <source>
        <strain evidence="1">Duluth1</strain>
        <tissue evidence="1">Whole animal</tissue>
    </source>
</reference>
<dbReference type="AlphaFoldDB" id="A0A9D4J049"/>